<dbReference type="SMART" id="SM00382">
    <property type="entry name" value="AAA"/>
    <property type="match status" value="1"/>
</dbReference>
<dbReference type="PROSITE" id="PS00211">
    <property type="entry name" value="ABC_TRANSPORTER_1"/>
    <property type="match status" value="1"/>
</dbReference>
<dbReference type="InterPro" id="IPR039421">
    <property type="entry name" value="Type_1_exporter"/>
</dbReference>
<dbReference type="Proteomes" id="UP000199608">
    <property type="component" value="Unassembled WGS sequence"/>
</dbReference>
<sequence length="551" mass="60976">MTAFFKKWKKYFTFAALLSCFVNILQLTFPFYMFTIYRNVIISYSGFSLANITTAAFFAVMVLGLFSYLRSRLLALAGKDLSFELRQGIYSGMIKGCVLDNKRAYQGGLNDLEVLHNYLSSPSIYALFDAPWAPFYLALIYLFHPVLGIIATCGALVMVGLSALQEILVRKSMKAANIKNAHNYRFVDSFMRNAEVINGMGMINAISDRFVQGNNQVLMNQTKSSCHAGTIQALIKPMQNVIQVLIYCAGAYYAMKEGFNVGLMVAASIIMGRGLAPLMQVMSSWRLTTQAKESYQRLKGFSAMLEQQAQTMPLPEPKGHLNVAGAVFRIKDQVLLKGVSFELKPGEFLGVIGPSGAGKTTLCRLLLGIWPSLGGKVYLDGKDIFSWNKEELGQYIGYLPQEIELFPGTVEQNIARLGTVDREQVENTLDICGIKDMVDSFPQGLETQLEGENGLRLSGGQKQKIGLARAMYKNPKFLVLDEPTSNLDEQGEQQLLAALASMKKHNGCTCIMVTHKPSLLHSMDKILVMRDGQIAMFGPKDEVFAKFTGAA</sequence>
<dbReference type="InterPro" id="IPR010128">
    <property type="entry name" value="ATPase_T1SS_PrtD-like"/>
</dbReference>
<evidence type="ECO:0000256" key="6">
    <source>
        <dbReference type="ARBA" id="ARBA00023136"/>
    </source>
</evidence>
<evidence type="ECO:0000256" key="1">
    <source>
        <dbReference type="ARBA" id="ARBA00004651"/>
    </source>
</evidence>
<evidence type="ECO:0000259" key="8">
    <source>
        <dbReference type="PROSITE" id="PS50893"/>
    </source>
</evidence>
<dbReference type="Gene3D" id="3.40.50.300">
    <property type="entry name" value="P-loop containing nucleotide triphosphate hydrolases"/>
    <property type="match status" value="1"/>
</dbReference>
<proteinExistence type="predicted"/>
<evidence type="ECO:0000256" key="5">
    <source>
        <dbReference type="ARBA" id="ARBA00022989"/>
    </source>
</evidence>
<evidence type="ECO:0000256" key="4">
    <source>
        <dbReference type="ARBA" id="ARBA00022840"/>
    </source>
</evidence>
<evidence type="ECO:0000259" key="9">
    <source>
        <dbReference type="PROSITE" id="PS50929"/>
    </source>
</evidence>
<dbReference type="GO" id="GO:0016887">
    <property type="term" value="F:ATP hydrolysis activity"/>
    <property type="evidence" value="ECO:0007669"/>
    <property type="project" value="InterPro"/>
</dbReference>
<feature type="domain" description="ABC transmembrane type-1" evidence="9">
    <location>
        <begin position="14"/>
        <end position="290"/>
    </location>
</feature>
<dbReference type="CDD" id="cd18586">
    <property type="entry name" value="ABC_6TM_PrtD_like"/>
    <property type="match status" value="1"/>
</dbReference>
<dbReference type="CDD" id="cd03246">
    <property type="entry name" value="ABCC_Protease_Secretion"/>
    <property type="match status" value="1"/>
</dbReference>
<feature type="transmembrane region" description="Helical" evidence="7">
    <location>
        <begin position="46"/>
        <end position="69"/>
    </location>
</feature>
<keyword evidence="11" id="KW-1185">Reference proteome</keyword>
<comment type="subcellular location">
    <subcellularLocation>
        <location evidence="1">Cell membrane</location>
        <topology evidence="1">Multi-pass membrane protein</topology>
    </subcellularLocation>
</comment>
<dbReference type="InterPro" id="IPR036640">
    <property type="entry name" value="ABC1_TM_sf"/>
</dbReference>
<dbReference type="AlphaFoldDB" id="A0A1H2DP67"/>
<dbReference type="Pfam" id="PF00005">
    <property type="entry name" value="ABC_tran"/>
    <property type="match status" value="1"/>
</dbReference>
<evidence type="ECO:0000313" key="11">
    <source>
        <dbReference type="Proteomes" id="UP000199608"/>
    </source>
</evidence>
<dbReference type="InterPro" id="IPR017871">
    <property type="entry name" value="ABC_transporter-like_CS"/>
</dbReference>
<dbReference type="PROSITE" id="PS50893">
    <property type="entry name" value="ABC_TRANSPORTER_2"/>
    <property type="match status" value="1"/>
</dbReference>
<keyword evidence="4 10" id="KW-0067">ATP-binding</keyword>
<dbReference type="InterPro" id="IPR011527">
    <property type="entry name" value="ABC1_TM_dom"/>
</dbReference>
<dbReference type="InterPro" id="IPR047957">
    <property type="entry name" value="ABC_AprD-like_6TM"/>
</dbReference>
<dbReference type="GO" id="GO:0005886">
    <property type="term" value="C:plasma membrane"/>
    <property type="evidence" value="ECO:0007669"/>
    <property type="project" value="UniProtKB-SubCell"/>
</dbReference>
<keyword evidence="5 7" id="KW-1133">Transmembrane helix</keyword>
<dbReference type="GO" id="GO:0140359">
    <property type="term" value="F:ABC-type transporter activity"/>
    <property type="evidence" value="ECO:0007669"/>
    <property type="project" value="InterPro"/>
</dbReference>
<dbReference type="PROSITE" id="PS50929">
    <property type="entry name" value="ABC_TM1F"/>
    <property type="match status" value="1"/>
</dbReference>
<dbReference type="EMBL" id="FNLL01000001">
    <property type="protein sequence ID" value="SDT84639.1"/>
    <property type="molecule type" value="Genomic_DNA"/>
</dbReference>
<evidence type="ECO:0000256" key="7">
    <source>
        <dbReference type="SAM" id="Phobius"/>
    </source>
</evidence>
<dbReference type="GO" id="GO:0030256">
    <property type="term" value="C:type I protein secretion system complex"/>
    <property type="evidence" value="ECO:0007669"/>
    <property type="project" value="InterPro"/>
</dbReference>
<feature type="domain" description="ABC transporter" evidence="8">
    <location>
        <begin position="321"/>
        <end position="551"/>
    </location>
</feature>
<dbReference type="GO" id="GO:0005524">
    <property type="term" value="F:ATP binding"/>
    <property type="evidence" value="ECO:0007669"/>
    <property type="project" value="UniProtKB-KW"/>
</dbReference>
<protein>
    <submittedName>
        <fullName evidence="10">ATP-binding cassette, subfamily C, EexD</fullName>
    </submittedName>
</protein>
<keyword evidence="3" id="KW-0547">Nucleotide-binding</keyword>
<dbReference type="GO" id="GO:0034040">
    <property type="term" value="F:ATPase-coupled lipid transmembrane transporter activity"/>
    <property type="evidence" value="ECO:0007669"/>
    <property type="project" value="TreeGrafter"/>
</dbReference>
<evidence type="ECO:0000313" key="10">
    <source>
        <dbReference type="EMBL" id="SDT84639.1"/>
    </source>
</evidence>
<dbReference type="GO" id="GO:0030253">
    <property type="term" value="P:protein secretion by the type I secretion system"/>
    <property type="evidence" value="ECO:0007669"/>
    <property type="project" value="InterPro"/>
</dbReference>
<dbReference type="InterPro" id="IPR003593">
    <property type="entry name" value="AAA+_ATPase"/>
</dbReference>
<dbReference type="Gene3D" id="1.20.1560.10">
    <property type="entry name" value="ABC transporter type 1, transmembrane domain"/>
    <property type="match status" value="1"/>
</dbReference>
<dbReference type="InterPro" id="IPR027417">
    <property type="entry name" value="P-loop_NTPase"/>
</dbReference>
<dbReference type="InterPro" id="IPR003439">
    <property type="entry name" value="ABC_transporter-like_ATP-bd"/>
</dbReference>
<organism evidence="10 11">
    <name type="scientific">Desulfobacula phenolica</name>
    <dbReference type="NCBI Taxonomy" id="90732"/>
    <lineage>
        <taxon>Bacteria</taxon>
        <taxon>Pseudomonadati</taxon>
        <taxon>Thermodesulfobacteriota</taxon>
        <taxon>Desulfobacteria</taxon>
        <taxon>Desulfobacterales</taxon>
        <taxon>Desulfobacteraceae</taxon>
        <taxon>Desulfobacula</taxon>
    </lineage>
</organism>
<keyword evidence="6 7" id="KW-0472">Membrane</keyword>
<keyword evidence="2 7" id="KW-0812">Transmembrane</keyword>
<reference evidence="11" key="1">
    <citation type="submission" date="2016-10" db="EMBL/GenBank/DDBJ databases">
        <authorList>
            <person name="Varghese N."/>
            <person name="Submissions S."/>
        </authorList>
    </citation>
    <scope>NUCLEOTIDE SEQUENCE [LARGE SCALE GENOMIC DNA]</scope>
    <source>
        <strain evidence="11">DSM 3384</strain>
    </source>
</reference>
<dbReference type="PANTHER" id="PTHR24221">
    <property type="entry name" value="ATP-BINDING CASSETTE SUB-FAMILY B"/>
    <property type="match status" value="1"/>
</dbReference>
<dbReference type="SUPFAM" id="SSF90123">
    <property type="entry name" value="ABC transporter transmembrane region"/>
    <property type="match status" value="1"/>
</dbReference>
<gene>
    <name evidence="10" type="ORF">SAMN04487931_101334</name>
</gene>
<evidence type="ECO:0000256" key="3">
    <source>
        <dbReference type="ARBA" id="ARBA00022741"/>
    </source>
</evidence>
<dbReference type="PANTHER" id="PTHR24221:SF248">
    <property type="entry name" value="ABC TRANSPORTER TRANSMEMBRANE REGION"/>
    <property type="match status" value="1"/>
</dbReference>
<feature type="transmembrane region" description="Helical" evidence="7">
    <location>
        <begin position="12"/>
        <end position="34"/>
    </location>
</feature>
<evidence type="ECO:0000256" key="2">
    <source>
        <dbReference type="ARBA" id="ARBA00022692"/>
    </source>
</evidence>
<dbReference type="RefSeq" id="WP_092229795.1">
    <property type="nucleotide sequence ID" value="NZ_FNLL01000001.1"/>
</dbReference>
<accession>A0A1H2DP67</accession>
<name>A0A1H2DP67_9BACT</name>
<dbReference type="NCBIfam" id="TIGR01842">
    <property type="entry name" value="type_I_sec_PrtD"/>
    <property type="match status" value="1"/>
</dbReference>
<dbReference type="SUPFAM" id="SSF52540">
    <property type="entry name" value="P-loop containing nucleoside triphosphate hydrolases"/>
    <property type="match status" value="1"/>
</dbReference>